<dbReference type="Gene3D" id="1.10.150.110">
    <property type="entry name" value="DNA polymerase beta, N-terminal domain-like"/>
    <property type="match status" value="1"/>
</dbReference>
<evidence type="ECO:0000313" key="1">
    <source>
        <dbReference type="EMBL" id="MFD0787771.1"/>
    </source>
</evidence>
<accession>A0ABW3AB42</accession>
<organism evidence="1 2">
    <name type="scientific">Micromonospora azadirachtae</name>
    <dbReference type="NCBI Taxonomy" id="1970735"/>
    <lineage>
        <taxon>Bacteria</taxon>
        <taxon>Bacillati</taxon>
        <taxon>Actinomycetota</taxon>
        <taxon>Actinomycetes</taxon>
        <taxon>Micromonosporales</taxon>
        <taxon>Micromonosporaceae</taxon>
        <taxon>Micromonospora</taxon>
    </lineage>
</organism>
<dbReference type="Proteomes" id="UP001597053">
    <property type="component" value="Unassembled WGS sequence"/>
</dbReference>
<feature type="non-terminal residue" evidence="1">
    <location>
        <position position="49"/>
    </location>
</feature>
<sequence>MKARDPIADLRRIAFLLERANEATYRVRAFRSAARSLAALAPAELAERA</sequence>
<evidence type="ECO:0000313" key="2">
    <source>
        <dbReference type="Proteomes" id="UP001597053"/>
    </source>
</evidence>
<dbReference type="EMBL" id="JBHTHM010002243">
    <property type="protein sequence ID" value="MFD0787771.1"/>
    <property type="molecule type" value="Genomic_DNA"/>
</dbReference>
<keyword evidence="2" id="KW-1185">Reference proteome</keyword>
<dbReference type="SUPFAM" id="SSF47802">
    <property type="entry name" value="DNA polymerase beta, N-terminal domain-like"/>
    <property type="match status" value="1"/>
</dbReference>
<reference evidence="2" key="1">
    <citation type="journal article" date="2019" name="Int. J. Syst. Evol. Microbiol.">
        <title>The Global Catalogue of Microorganisms (GCM) 10K type strain sequencing project: providing services to taxonomists for standard genome sequencing and annotation.</title>
        <authorList>
            <consortium name="The Broad Institute Genomics Platform"/>
            <consortium name="The Broad Institute Genome Sequencing Center for Infectious Disease"/>
            <person name="Wu L."/>
            <person name="Ma J."/>
        </authorList>
    </citation>
    <scope>NUCLEOTIDE SEQUENCE [LARGE SCALE GENOMIC DNA]</scope>
    <source>
        <strain evidence="2">JCM 32148</strain>
    </source>
</reference>
<dbReference type="InterPro" id="IPR027421">
    <property type="entry name" value="DNA_pol_lamdba_lyase_dom_sf"/>
</dbReference>
<proteinExistence type="predicted"/>
<name>A0ABW3AB42_9ACTN</name>
<comment type="caution">
    <text evidence="1">The sequence shown here is derived from an EMBL/GenBank/DDBJ whole genome shotgun (WGS) entry which is preliminary data.</text>
</comment>
<protein>
    <submittedName>
        <fullName evidence="1">PHP domain-containing protein</fullName>
    </submittedName>
</protein>
<gene>
    <name evidence="1" type="ORF">ACFQZ8_28020</name>
</gene>